<protein>
    <recommendedName>
        <fullName evidence="7">Dolichol phosphate-mannose biosynthesis regulatory protein</fullName>
    </recommendedName>
</protein>
<evidence type="ECO:0000313" key="9">
    <source>
        <dbReference type="Proteomes" id="UP000076871"/>
    </source>
</evidence>
<dbReference type="EMBL" id="KV427611">
    <property type="protein sequence ID" value="KZT09436.1"/>
    <property type="molecule type" value="Genomic_DNA"/>
</dbReference>
<sequence length="95" mass="10541">QAISDRAAGSAMLFAAAVIFVYYTTWAVLLPFFDASSPIHGYFPSREWAIRIPAFIVVLGLSAIGLFLGISIIHTHVERGFKTRQRSDSPREKSQ</sequence>
<dbReference type="OrthoDB" id="311279at2759"/>
<proteinExistence type="inferred from homology"/>
<keyword evidence="5 7" id="KW-1133">Transmembrane helix</keyword>
<dbReference type="GO" id="GO:0030234">
    <property type="term" value="F:enzyme regulator activity"/>
    <property type="evidence" value="ECO:0007669"/>
    <property type="project" value="UniProtKB-UniRule"/>
</dbReference>
<dbReference type="Pfam" id="PF07297">
    <property type="entry name" value="DPM2"/>
    <property type="match status" value="1"/>
</dbReference>
<feature type="transmembrane region" description="Helical" evidence="7">
    <location>
        <begin position="52"/>
        <end position="77"/>
    </location>
</feature>
<keyword evidence="4 7" id="KW-0256">Endoplasmic reticulum</keyword>
<comment type="function">
    <text evidence="7">Regulatory subunit of the dolichol-phosphate mannose (DPM) synthase complex; essential for the ER localization.</text>
</comment>
<feature type="transmembrane region" description="Helical" evidence="7">
    <location>
        <begin position="12"/>
        <end position="32"/>
    </location>
</feature>
<evidence type="ECO:0000256" key="3">
    <source>
        <dbReference type="ARBA" id="ARBA00022692"/>
    </source>
</evidence>
<evidence type="ECO:0000256" key="6">
    <source>
        <dbReference type="ARBA" id="ARBA00023136"/>
    </source>
</evidence>
<comment type="similarity">
    <text evidence="2 7">Belongs to the DPM2 family.</text>
</comment>
<dbReference type="GO" id="GO:0006506">
    <property type="term" value="P:GPI anchor biosynthetic process"/>
    <property type="evidence" value="ECO:0007669"/>
    <property type="project" value="TreeGrafter"/>
</dbReference>
<gene>
    <name evidence="8" type="ORF">LAESUDRAFT_646615</name>
</gene>
<comment type="subunit">
    <text evidence="7">Component of the dolichol-phosphate mannose (DPM) synthase complex.</text>
</comment>
<dbReference type="GO" id="GO:0005789">
    <property type="term" value="C:endoplasmic reticulum membrane"/>
    <property type="evidence" value="ECO:0007669"/>
    <property type="project" value="UniProtKB-SubCell"/>
</dbReference>
<evidence type="ECO:0000256" key="5">
    <source>
        <dbReference type="ARBA" id="ARBA00022989"/>
    </source>
</evidence>
<dbReference type="PANTHER" id="PTHR15039:SF11">
    <property type="entry name" value="DOLICHOL PHOSPHATE-MANNOSE BIOSYNTHESIS REGULATORY PROTEIN"/>
    <property type="match status" value="1"/>
</dbReference>
<dbReference type="FunCoup" id="A0A165FUP4">
    <property type="interactions" value="52"/>
</dbReference>
<dbReference type="PANTHER" id="PTHR15039">
    <property type="entry name" value="DOLICHOL PHOSPHATE-MANNOSE BIOSYNTHESIS REGULATORY PROTEIN"/>
    <property type="match status" value="1"/>
</dbReference>
<dbReference type="GO" id="GO:0180047">
    <property type="term" value="P:dolichol phosphate mannose biosynthetic process"/>
    <property type="evidence" value="ECO:0007669"/>
    <property type="project" value="InterPro"/>
</dbReference>
<feature type="non-terminal residue" evidence="8">
    <location>
        <position position="1"/>
    </location>
</feature>
<accession>A0A165FUP4</accession>
<evidence type="ECO:0000256" key="4">
    <source>
        <dbReference type="ARBA" id="ARBA00022824"/>
    </source>
</evidence>
<dbReference type="AlphaFoldDB" id="A0A165FUP4"/>
<keyword evidence="6 7" id="KW-0472">Membrane</keyword>
<comment type="subcellular location">
    <subcellularLocation>
        <location evidence="1 7">Endoplasmic reticulum membrane</location>
        <topology evidence="1 7">Multi-pass membrane protein</topology>
    </subcellularLocation>
</comment>
<keyword evidence="3 7" id="KW-0812">Transmembrane</keyword>
<comment type="pathway">
    <text evidence="7">Protein modification; protein glycosylation.</text>
</comment>
<dbReference type="GO" id="GO:0033185">
    <property type="term" value="C:dolichol-phosphate-mannose synthase complex"/>
    <property type="evidence" value="ECO:0007669"/>
    <property type="project" value="TreeGrafter"/>
</dbReference>
<name>A0A165FUP4_9APHY</name>
<evidence type="ECO:0000256" key="1">
    <source>
        <dbReference type="ARBA" id="ARBA00004477"/>
    </source>
</evidence>
<dbReference type="RefSeq" id="XP_040767176.1">
    <property type="nucleotide sequence ID" value="XM_040903994.1"/>
</dbReference>
<dbReference type="UniPathway" id="UPA00378"/>
<dbReference type="Proteomes" id="UP000076871">
    <property type="component" value="Unassembled WGS sequence"/>
</dbReference>
<keyword evidence="9" id="KW-1185">Reference proteome</keyword>
<evidence type="ECO:0000256" key="2">
    <source>
        <dbReference type="ARBA" id="ARBA00005478"/>
    </source>
</evidence>
<evidence type="ECO:0000313" key="8">
    <source>
        <dbReference type="EMBL" id="KZT09436.1"/>
    </source>
</evidence>
<reference evidence="8 9" key="1">
    <citation type="journal article" date="2016" name="Mol. Biol. Evol.">
        <title>Comparative Genomics of Early-Diverging Mushroom-Forming Fungi Provides Insights into the Origins of Lignocellulose Decay Capabilities.</title>
        <authorList>
            <person name="Nagy L.G."/>
            <person name="Riley R."/>
            <person name="Tritt A."/>
            <person name="Adam C."/>
            <person name="Daum C."/>
            <person name="Floudas D."/>
            <person name="Sun H."/>
            <person name="Yadav J.S."/>
            <person name="Pangilinan J."/>
            <person name="Larsson K.H."/>
            <person name="Matsuura K."/>
            <person name="Barry K."/>
            <person name="Labutti K."/>
            <person name="Kuo R."/>
            <person name="Ohm R.A."/>
            <person name="Bhattacharya S.S."/>
            <person name="Shirouzu T."/>
            <person name="Yoshinaga Y."/>
            <person name="Martin F.M."/>
            <person name="Grigoriev I.V."/>
            <person name="Hibbett D.S."/>
        </authorList>
    </citation>
    <scope>NUCLEOTIDE SEQUENCE [LARGE SCALE GENOMIC DNA]</scope>
    <source>
        <strain evidence="8 9">93-53</strain>
    </source>
</reference>
<dbReference type="GeneID" id="63821024"/>
<dbReference type="InParanoid" id="A0A165FUP4"/>
<dbReference type="STRING" id="1314785.A0A165FUP4"/>
<evidence type="ECO:0000256" key="7">
    <source>
        <dbReference type="RuleBase" id="RU365084"/>
    </source>
</evidence>
<dbReference type="InterPro" id="IPR009914">
    <property type="entry name" value="DPM2"/>
</dbReference>
<organism evidence="8 9">
    <name type="scientific">Laetiporus sulphureus 93-53</name>
    <dbReference type="NCBI Taxonomy" id="1314785"/>
    <lineage>
        <taxon>Eukaryota</taxon>
        <taxon>Fungi</taxon>
        <taxon>Dikarya</taxon>
        <taxon>Basidiomycota</taxon>
        <taxon>Agaricomycotina</taxon>
        <taxon>Agaricomycetes</taxon>
        <taxon>Polyporales</taxon>
        <taxon>Laetiporus</taxon>
    </lineage>
</organism>